<evidence type="ECO:0000256" key="1">
    <source>
        <dbReference type="SAM" id="SignalP"/>
    </source>
</evidence>
<reference evidence="2" key="1">
    <citation type="submission" date="2022-11" db="EMBL/GenBank/DDBJ databases">
        <title>Lacrimispora xylanolytica sy1, complete genome.</title>
        <authorList>
            <person name="Choi S."/>
        </authorList>
    </citation>
    <scope>NUCLEOTIDE SEQUENCE</scope>
    <source>
        <strain evidence="2">Sy1</strain>
    </source>
</reference>
<evidence type="ECO:0000313" key="2">
    <source>
        <dbReference type="EMBL" id="WAJ24454.1"/>
    </source>
</evidence>
<proteinExistence type="predicted"/>
<dbReference type="Proteomes" id="UP001163115">
    <property type="component" value="Chromosome"/>
</dbReference>
<gene>
    <name evidence="2" type="ORF">OW255_02705</name>
</gene>
<protein>
    <recommendedName>
        <fullName evidence="4">FG-GAP repeat protein</fullName>
    </recommendedName>
</protein>
<feature type="chain" id="PRO_5045229263" description="FG-GAP repeat protein" evidence="1">
    <location>
        <begin position="26"/>
        <end position="412"/>
    </location>
</feature>
<dbReference type="SUPFAM" id="SSF69318">
    <property type="entry name" value="Integrin alpha N-terminal domain"/>
    <property type="match status" value="1"/>
</dbReference>
<dbReference type="EMBL" id="CP113524">
    <property type="protein sequence ID" value="WAJ24454.1"/>
    <property type="molecule type" value="Genomic_DNA"/>
</dbReference>
<name>A0ABY7ADJ4_9FIRM</name>
<dbReference type="InterPro" id="IPR028994">
    <property type="entry name" value="Integrin_alpha_N"/>
</dbReference>
<evidence type="ECO:0000313" key="3">
    <source>
        <dbReference type="Proteomes" id="UP001163115"/>
    </source>
</evidence>
<keyword evidence="1" id="KW-0732">Signal</keyword>
<evidence type="ECO:0008006" key="4">
    <source>
        <dbReference type="Google" id="ProtNLM"/>
    </source>
</evidence>
<organism evidence="2 3">
    <name type="scientific">Lacrimispora xylanolytica</name>
    <dbReference type="NCBI Taxonomy" id="29375"/>
    <lineage>
        <taxon>Bacteria</taxon>
        <taxon>Bacillati</taxon>
        <taxon>Bacillota</taxon>
        <taxon>Clostridia</taxon>
        <taxon>Lachnospirales</taxon>
        <taxon>Lachnospiraceae</taxon>
        <taxon>Lacrimispora</taxon>
    </lineage>
</organism>
<sequence length="412" mass="45213">MKYNMKKLIPLLLTGAILLTGCGKAENQNTTKNQPQDDAASIGGFLPSGSELLVPQKAGKKQSIYLNAQAGGENKEAFLLYRNPSDNRQAHLLYLTKEKDTWQKKEDIETGFLGFDTFELIDLDGDGAKEAIVGGTVSESGHDNQLTIYKLEKDGLKKAGELSYDALSIEDYTDDKIPDLMAITKKQDETRAAGLYSYKAGALTLISQIDLDPQGMFEHAAFGTLADGKKALYADSGLGAHSMLTEIIVYNNGTLSKVGDPSDSVLLKPYPLYSRDLNGDGIIEVGGMYSPKGYEDAAMAEIPFIYTYQDYKLDGSFQVVEERYADNGQHFYISFPRELYEGVTVKRLDDGVELLSTQGDALLFQVKWASKEAVPADAVLLASTKDTAFYTESKSETKIPASAFHLMEEELN</sequence>
<accession>A0ABY7ADJ4</accession>
<dbReference type="RefSeq" id="WP_268115559.1">
    <property type="nucleotide sequence ID" value="NZ_CP113524.1"/>
</dbReference>
<dbReference type="PROSITE" id="PS51257">
    <property type="entry name" value="PROKAR_LIPOPROTEIN"/>
    <property type="match status" value="1"/>
</dbReference>
<keyword evidence="3" id="KW-1185">Reference proteome</keyword>
<feature type="signal peptide" evidence="1">
    <location>
        <begin position="1"/>
        <end position="25"/>
    </location>
</feature>